<dbReference type="EMBL" id="LUCM01001779">
    <property type="protein sequence ID" value="KAA0198384.1"/>
    <property type="molecule type" value="Genomic_DNA"/>
</dbReference>
<evidence type="ECO:0000313" key="3">
    <source>
        <dbReference type="Proteomes" id="UP000728185"/>
    </source>
</evidence>
<feature type="region of interest" description="Disordered" evidence="1">
    <location>
        <begin position="1"/>
        <end position="24"/>
    </location>
</feature>
<sequence length="149" mass="16773">MEEKKMQPNSEKTHQMEENPLQRWFVRKPRMNLRAVPPTGESPSELSEGDVSLNLETSYSVPSHRCYVCTHCDSMDPTSTTIEGGCTECVVDLRGPGVSDRICSHTMSSFCRQNFLARCCQEDLCNRSRTPVGSFQTVLISLLVIAIRE</sequence>
<dbReference type="OrthoDB" id="10440711at2759"/>
<dbReference type="AlphaFoldDB" id="A0A8E0S3K8"/>
<dbReference type="Proteomes" id="UP000728185">
    <property type="component" value="Unassembled WGS sequence"/>
</dbReference>
<gene>
    <name evidence="2" type="ORF">FBUS_05636</name>
</gene>
<feature type="compositionally biased region" description="Basic and acidic residues" evidence="1">
    <location>
        <begin position="1"/>
        <end position="17"/>
    </location>
</feature>
<evidence type="ECO:0000313" key="2">
    <source>
        <dbReference type="EMBL" id="KAA0198384.1"/>
    </source>
</evidence>
<comment type="caution">
    <text evidence="2">The sequence shown here is derived from an EMBL/GenBank/DDBJ whole genome shotgun (WGS) entry which is preliminary data.</text>
</comment>
<reference evidence="2" key="1">
    <citation type="submission" date="2019-05" db="EMBL/GenBank/DDBJ databases">
        <title>Annotation for the trematode Fasciolopsis buski.</title>
        <authorList>
            <person name="Choi Y.-J."/>
        </authorList>
    </citation>
    <scope>NUCLEOTIDE SEQUENCE</scope>
    <source>
        <strain evidence="2">HT</strain>
        <tissue evidence="2">Whole worm</tissue>
    </source>
</reference>
<accession>A0A8E0S3K8</accession>
<proteinExistence type="predicted"/>
<name>A0A8E0S3K8_9TREM</name>
<protein>
    <submittedName>
        <fullName evidence="2">Uncharacterized protein</fullName>
    </submittedName>
</protein>
<organism evidence="2 3">
    <name type="scientific">Fasciolopsis buskii</name>
    <dbReference type="NCBI Taxonomy" id="27845"/>
    <lineage>
        <taxon>Eukaryota</taxon>
        <taxon>Metazoa</taxon>
        <taxon>Spiralia</taxon>
        <taxon>Lophotrochozoa</taxon>
        <taxon>Platyhelminthes</taxon>
        <taxon>Trematoda</taxon>
        <taxon>Digenea</taxon>
        <taxon>Plagiorchiida</taxon>
        <taxon>Echinostomata</taxon>
        <taxon>Echinostomatoidea</taxon>
        <taxon>Fasciolidae</taxon>
        <taxon>Fasciolopsis</taxon>
    </lineage>
</organism>
<evidence type="ECO:0000256" key="1">
    <source>
        <dbReference type="SAM" id="MobiDB-lite"/>
    </source>
</evidence>
<keyword evidence="3" id="KW-1185">Reference proteome</keyword>